<feature type="non-terminal residue" evidence="2">
    <location>
        <position position="1"/>
    </location>
</feature>
<proteinExistence type="predicted"/>
<comment type="caution">
    <text evidence="2">The sequence shown here is derived from an EMBL/GenBank/DDBJ whole genome shotgun (WGS) entry which is preliminary data.</text>
</comment>
<feature type="region of interest" description="Disordered" evidence="1">
    <location>
        <begin position="46"/>
        <end position="80"/>
    </location>
</feature>
<dbReference type="EMBL" id="CAAE01013671">
    <property type="protein sequence ID" value="CAF95097.1"/>
    <property type="molecule type" value="Genomic_DNA"/>
</dbReference>
<evidence type="ECO:0000313" key="2">
    <source>
        <dbReference type="EMBL" id="CAF95097.1"/>
    </source>
</evidence>
<name>Q4SW85_TETNG</name>
<dbReference type="OrthoDB" id="10626461at2759"/>
<reference evidence="2" key="2">
    <citation type="submission" date="2004-02" db="EMBL/GenBank/DDBJ databases">
        <authorList>
            <consortium name="Genoscope"/>
            <consortium name="Whitehead Institute Centre for Genome Research"/>
        </authorList>
    </citation>
    <scope>NUCLEOTIDE SEQUENCE</scope>
</reference>
<reference evidence="2" key="1">
    <citation type="journal article" date="2004" name="Nature">
        <title>Genome duplication in the teleost fish Tetraodon nigroviridis reveals the early vertebrate proto-karyotype.</title>
        <authorList>
            <person name="Jaillon O."/>
            <person name="Aury J.-M."/>
            <person name="Brunet F."/>
            <person name="Petit J.-L."/>
            <person name="Stange-Thomann N."/>
            <person name="Mauceli E."/>
            <person name="Bouneau L."/>
            <person name="Fischer C."/>
            <person name="Ozouf-Costaz C."/>
            <person name="Bernot A."/>
            <person name="Nicaud S."/>
            <person name="Jaffe D."/>
            <person name="Fisher S."/>
            <person name="Lutfalla G."/>
            <person name="Dossat C."/>
            <person name="Segurens B."/>
            <person name="Dasilva C."/>
            <person name="Salanoubat M."/>
            <person name="Levy M."/>
            <person name="Boudet N."/>
            <person name="Castellano S."/>
            <person name="Anthouard V."/>
            <person name="Jubin C."/>
            <person name="Castelli V."/>
            <person name="Katinka M."/>
            <person name="Vacherie B."/>
            <person name="Biemont C."/>
            <person name="Skalli Z."/>
            <person name="Cattolico L."/>
            <person name="Poulain J."/>
            <person name="De Berardinis V."/>
            <person name="Cruaud C."/>
            <person name="Duprat S."/>
            <person name="Brottier P."/>
            <person name="Coutanceau J.-P."/>
            <person name="Gouzy J."/>
            <person name="Parra G."/>
            <person name="Lardier G."/>
            <person name="Chapple C."/>
            <person name="McKernan K.J."/>
            <person name="McEwan P."/>
            <person name="Bosak S."/>
            <person name="Kellis M."/>
            <person name="Volff J.-N."/>
            <person name="Guigo R."/>
            <person name="Zody M.C."/>
            <person name="Mesirov J."/>
            <person name="Lindblad-Toh K."/>
            <person name="Birren B."/>
            <person name="Nusbaum C."/>
            <person name="Kahn D."/>
            <person name="Robinson-Rechavi M."/>
            <person name="Laudet V."/>
            <person name="Schachter V."/>
            <person name="Quetier F."/>
            <person name="Saurin W."/>
            <person name="Scarpelli C."/>
            <person name="Wincker P."/>
            <person name="Lander E.S."/>
            <person name="Weissenbach J."/>
            <person name="Roest Crollius H."/>
        </authorList>
    </citation>
    <scope>NUCLEOTIDE SEQUENCE [LARGE SCALE GENOMIC DNA]</scope>
</reference>
<sequence>PLHQRAFQLQSPLSSSLWVCPCDPPQRQSSLRIDSLWYLKPMEPSCQDTQHRRHSWAPGTRQLLPNNKDKNGRHSAGRCSPNLPLKPELVTLSQLLPACLLRPQRIGSNFGMRAAD</sequence>
<protein>
    <submittedName>
        <fullName evidence="2">(spotted green pufferfish) hypothetical protein</fullName>
    </submittedName>
</protein>
<dbReference type="KEGG" id="tng:GSTEN00011613G001"/>
<evidence type="ECO:0000256" key="1">
    <source>
        <dbReference type="SAM" id="MobiDB-lite"/>
    </source>
</evidence>
<dbReference type="AlphaFoldDB" id="Q4SW85"/>
<organism evidence="2">
    <name type="scientific">Tetraodon nigroviridis</name>
    <name type="common">Spotted green pufferfish</name>
    <name type="synonym">Chelonodon nigroviridis</name>
    <dbReference type="NCBI Taxonomy" id="99883"/>
    <lineage>
        <taxon>Eukaryota</taxon>
        <taxon>Metazoa</taxon>
        <taxon>Chordata</taxon>
        <taxon>Craniata</taxon>
        <taxon>Vertebrata</taxon>
        <taxon>Euteleostomi</taxon>
        <taxon>Actinopterygii</taxon>
        <taxon>Neopterygii</taxon>
        <taxon>Teleostei</taxon>
        <taxon>Neoteleostei</taxon>
        <taxon>Acanthomorphata</taxon>
        <taxon>Eupercaria</taxon>
        <taxon>Tetraodontiformes</taxon>
        <taxon>Tetradontoidea</taxon>
        <taxon>Tetraodontidae</taxon>
        <taxon>Tetraodon</taxon>
    </lineage>
</organism>
<gene>
    <name evidence="2" type="ORF">GSTENG00011613001</name>
</gene>
<accession>Q4SW85</accession>